<dbReference type="AlphaFoldDB" id="A0AAW5A096"/>
<dbReference type="RefSeq" id="WP_232581629.1">
    <property type="nucleotide sequence ID" value="NZ_WMCP01000026.1"/>
</dbReference>
<dbReference type="EMBL" id="WMCP01000026">
    <property type="protein sequence ID" value="MCF2303475.1"/>
    <property type="molecule type" value="Genomic_DNA"/>
</dbReference>
<dbReference type="Proteomes" id="UP000813876">
    <property type="component" value="Unassembled WGS sequence"/>
</dbReference>
<name>A0AAW5A096_PHOPO</name>
<evidence type="ECO:0000313" key="1">
    <source>
        <dbReference type="EMBL" id="MCF2303475.1"/>
    </source>
</evidence>
<protein>
    <submittedName>
        <fullName evidence="1">Uncharacterized protein</fullName>
    </submittedName>
</protein>
<comment type="caution">
    <text evidence="1">The sequence shown here is derived from an EMBL/GenBank/DDBJ whole genome shotgun (WGS) entry which is preliminary data.</text>
</comment>
<accession>A0AAW5A096</accession>
<reference evidence="1" key="1">
    <citation type="submission" date="2019-11" db="EMBL/GenBank/DDBJ databases">
        <title>Comparative genomics of photobacteria reveal adaptation to distinct habitats.</title>
        <authorList>
            <person name="Fuertes-Perez S."/>
            <person name="Hilgarth M."/>
            <person name="Vogel R.F."/>
        </authorList>
    </citation>
    <scope>NUCLEOTIDE SEQUENCE</scope>
    <source>
        <strain evidence="1">TMW2.2145</strain>
    </source>
</reference>
<evidence type="ECO:0000313" key="2">
    <source>
        <dbReference type="Proteomes" id="UP000813876"/>
    </source>
</evidence>
<proteinExistence type="predicted"/>
<gene>
    <name evidence="1" type="ORF">GLP33_17220</name>
</gene>
<sequence>MMHTIASGIPHDKTTLNSASTYECYVPVRLTRQQNDFLVSHFDSKSAGIRSLINAEIVREQGHGHE</sequence>
<organism evidence="1 2">
    <name type="scientific">Photobacterium phosphoreum</name>
    <dbReference type="NCBI Taxonomy" id="659"/>
    <lineage>
        <taxon>Bacteria</taxon>
        <taxon>Pseudomonadati</taxon>
        <taxon>Pseudomonadota</taxon>
        <taxon>Gammaproteobacteria</taxon>
        <taxon>Vibrionales</taxon>
        <taxon>Vibrionaceae</taxon>
        <taxon>Photobacterium</taxon>
    </lineage>
</organism>